<keyword evidence="3" id="KW-1185">Reference proteome</keyword>
<evidence type="ECO:0000313" key="2">
    <source>
        <dbReference type="EMBL" id="GAB0180393.1"/>
    </source>
</evidence>
<evidence type="ECO:0000313" key="3">
    <source>
        <dbReference type="Proteomes" id="UP001623348"/>
    </source>
</evidence>
<feature type="compositionally biased region" description="Basic and acidic residues" evidence="1">
    <location>
        <begin position="30"/>
        <end position="43"/>
    </location>
</feature>
<feature type="region of interest" description="Disordered" evidence="1">
    <location>
        <begin position="20"/>
        <end position="52"/>
    </location>
</feature>
<dbReference type="EMBL" id="BAAFJT010000001">
    <property type="protein sequence ID" value="GAB0180393.1"/>
    <property type="molecule type" value="Genomic_DNA"/>
</dbReference>
<protein>
    <submittedName>
        <fullName evidence="2">Uncharacterized protein</fullName>
    </submittedName>
</protein>
<organism evidence="2 3">
    <name type="scientific">Grus japonensis</name>
    <name type="common">Japanese crane</name>
    <name type="synonym">Red-crowned crane</name>
    <dbReference type="NCBI Taxonomy" id="30415"/>
    <lineage>
        <taxon>Eukaryota</taxon>
        <taxon>Metazoa</taxon>
        <taxon>Chordata</taxon>
        <taxon>Craniata</taxon>
        <taxon>Vertebrata</taxon>
        <taxon>Euteleostomi</taxon>
        <taxon>Archelosauria</taxon>
        <taxon>Archosauria</taxon>
        <taxon>Dinosauria</taxon>
        <taxon>Saurischia</taxon>
        <taxon>Theropoda</taxon>
        <taxon>Coelurosauria</taxon>
        <taxon>Aves</taxon>
        <taxon>Neognathae</taxon>
        <taxon>Neoaves</taxon>
        <taxon>Gruiformes</taxon>
        <taxon>Gruidae</taxon>
        <taxon>Grus</taxon>
    </lineage>
</organism>
<proteinExistence type="predicted"/>
<evidence type="ECO:0000256" key="1">
    <source>
        <dbReference type="SAM" id="MobiDB-lite"/>
    </source>
</evidence>
<name>A0ABC9W4C7_GRUJA</name>
<dbReference type="AlphaFoldDB" id="A0ABC9W4C7"/>
<accession>A0ABC9W4C7</accession>
<dbReference type="Proteomes" id="UP001623348">
    <property type="component" value="Unassembled WGS sequence"/>
</dbReference>
<gene>
    <name evidence="2" type="ORF">GRJ2_000504600</name>
</gene>
<comment type="caution">
    <text evidence="2">The sequence shown here is derived from an EMBL/GenBank/DDBJ whole genome shotgun (WGS) entry which is preliminary data.</text>
</comment>
<reference evidence="2 3" key="1">
    <citation type="submission" date="2024-06" db="EMBL/GenBank/DDBJ databases">
        <title>The draft genome of Grus japonensis, version 3.</title>
        <authorList>
            <person name="Nabeshima K."/>
            <person name="Suzuki S."/>
            <person name="Onuma M."/>
        </authorList>
    </citation>
    <scope>NUCLEOTIDE SEQUENCE [LARGE SCALE GENOMIC DNA]</scope>
    <source>
        <strain evidence="2 3">451A</strain>
    </source>
</reference>
<sequence>MRRCRTGIFSQRVRDALGPALPPPLRLRRDRPFGDPRSLRAHGDALSGGRGEVECQKGSLPAMAANRSDNWDDEDAEDDGHMFYLLSIRVKKSFNGFAEPEYSRVTQSILDIAMQMTCQECLDCTLKQ</sequence>